<evidence type="ECO:0000256" key="2">
    <source>
        <dbReference type="ARBA" id="ARBA00022538"/>
    </source>
</evidence>
<keyword evidence="5" id="KW-0812">Transmembrane</keyword>
<feature type="transmembrane region" description="Helical" evidence="5">
    <location>
        <begin position="20"/>
        <end position="44"/>
    </location>
</feature>
<keyword evidence="5" id="KW-1133">Transmembrane helix</keyword>
<keyword evidence="1" id="KW-0813">Transport</keyword>
<keyword evidence="5" id="KW-0472">Membrane</keyword>
<dbReference type="GO" id="GO:0098719">
    <property type="term" value="P:sodium ion import across plasma membrane"/>
    <property type="evidence" value="ECO:0007669"/>
    <property type="project" value="TreeGrafter"/>
</dbReference>
<dbReference type="InterPro" id="IPR018422">
    <property type="entry name" value="Cation/H_exchanger_CPA1"/>
</dbReference>
<name>A0A445ME59_ENSVE</name>
<evidence type="ECO:0000256" key="5">
    <source>
        <dbReference type="SAM" id="Phobius"/>
    </source>
</evidence>
<dbReference type="GO" id="GO:0015385">
    <property type="term" value="F:sodium:proton antiporter activity"/>
    <property type="evidence" value="ECO:0007669"/>
    <property type="project" value="InterPro"/>
</dbReference>
<proteinExistence type="predicted"/>
<evidence type="ECO:0000256" key="3">
    <source>
        <dbReference type="ARBA" id="ARBA00022958"/>
    </source>
</evidence>
<evidence type="ECO:0000256" key="1">
    <source>
        <dbReference type="ARBA" id="ARBA00022448"/>
    </source>
</evidence>
<accession>A0A445ME59</accession>
<gene>
    <name evidence="6" type="ORF">BHM03_00014068</name>
</gene>
<protein>
    <submittedName>
        <fullName evidence="6">Uncharacterized protein</fullName>
    </submittedName>
</protein>
<dbReference type="GO" id="GO:0051453">
    <property type="term" value="P:regulation of intracellular pH"/>
    <property type="evidence" value="ECO:0007669"/>
    <property type="project" value="TreeGrafter"/>
</dbReference>
<keyword evidence="4" id="KW-0406">Ion transport</keyword>
<evidence type="ECO:0000256" key="4">
    <source>
        <dbReference type="ARBA" id="ARBA00023065"/>
    </source>
</evidence>
<organism evidence="6">
    <name type="scientific">Ensete ventricosum</name>
    <name type="common">Abyssinian banana</name>
    <name type="synonym">Musa ensete</name>
    <dbReference type="NCBI Taxonomy" id="4639"/>
    <lineage>
        <taxon>Eukaryota</taxon>
        <taxon>Viridiplantae</taxon>
        <taxon>Streptophyta</taxon>
        <taxon>Embryophyta</taxon>
        <taxon>Tracheophyta</taxon>
        <taxon>Spermatophyta</taxon>
        <taxon>Magnoliopsida</taxon>
        <taxon>Liliopsida</taxon>
        <taxon>Zingiberales</taxon>
        <taxon>Musaceae</taxon>
        <taxon>Ensete</taxon>
    </lineage>
</organism>
<feature type="transmembrane region" description="Helical" evidence="5">
    <location>
        <begin position="56"/>
        <end position="77"/>
    </location>
</feature>
<keyword evidence="3" id="KW-0630">Potassium</keyword>
<dbReference type="GO" id="GO:0005886">
    <property type="term" value="C:plasma membrane"/>
    <property type="evidence" value="ECO:0007669"/>
    <property type="project" value="TreeGrafter"/>
</dbReference>
<dbReference type="Proteomes" id="UP000290560">
    <property type="component" value="Unassembled WGS sequence"/>
</dbReference>
<dbReference type="PANTHER" id="PTHR10110">
    <property type="entry name" value="SODIUM/HYDROGEN EXCHANGER"/>
    <property type="match status" value="1"/>
</dbReference>
<feature type="transmembrane region" description="Helical" evidence="5">
    <location>
        <begin position="89"/>
        <end position="107"/>
    </location>
</feature>
<reference evidence="6" key="1">
    <citation type="journal article" date="2018" name="Data Brief">
        <title>Genome sequence data from 17 accessions of Ensete ventricosum, a staple food crop for millions in Ethiopia.</title>
        <authorList>
            <person name="Yemataw Z."/>
            <person name="Muzemil S."/>
            <person name="Ambachew D."/>
            <person name="Tripathi L."/>
            <person name="Tesfaye K."/>
            <person name="Chala A."/>
            <person name="Farbos A."/>
            <person name="O'Neill P."/>
            <person name="Moore K."/>
            <person name="Grant M."/>
            <person name="Studholme D.J."/>
        </authorList>
    </citation>
    <scope>NUCLEOTIDE SEQUENCE [LARGE SCALE GENOMIC DNA]</scope>
    <source>
        <tissue evidence="6">Leaf</tissue>
    </source>
</reference>
<keyword evidence="2" id="KW-0633">Potassium transport</keyword>
<dbReference type="EMBL" id="KV875698">
    <property type="protein sequence ID" value="RZR72489.1"/>
    <property type="molecule type" value="Genomic_DNA"/>
</dbReference>
<dbReference type="GO" id="GO:0015386">
    <property type="term" value="F:potassium:proton antiporter activity"/>
    <property type="evidence" value="ECO:0007669"/>
    <property type="project" value="TreeGrafter"/>
</dbReference>
<evidence type="ECO:0000313" key="6">
    <source>
        <dbReference type="EMBL" id="RZR72489.1"/>
    </source>
</evidence>
<dbReference type="PANTHER" id="PTHR10110:SF197">
    <property type="entry name" value="SODIUM_HYDROGEN EXCHANGER"/>
    <property type="match status" value="1"/>
</dbReference>
<dbReference type="AlphaFoldDB" id="A0A445ME59"/>
<sequence>MATSTLLFLPASDLPKIASAASVVVSITVFVALLCACLVIGHLLEGSRWANESIASLLLVWPPGLCAGLVMLLVTRWKRSHILTFDEELFFIYLLPPIIFNAGYFPLL</sequence>